<comment type="caution">
    <text evidence="1">The sequence shown here is derived from an EMBL/GenBank/DDBJ whole genome shotgun (WGS) entry which is preliminary data.</text>
</comment>
<reference evidence="1 2" key="1">
    <citation type="submission" date="2024-01" db="EMBL/GenBank/DDBJ databases">
        <title>A draft genome for the cacao thread blight pathogen Marasmiellus scandens.</title>
        <authorList>
            <person name="Baruah I.K."/>
            <person name="Leung J."/>
            <person name="Bukari Y."/>
            <person name="Amoako-Attah I."/>
            <person name="Meinhardt L.W."/>
            <person name="Bailey B.A."/>
            <person name="Cohen S.P."/>
        </authorList>
    </citation>
    <scope>NUCLEOTIDE SEQUENCE [LARGE SCALE GENOMIC DNA]</scope>
    <source>
        <strain evidence="1 2">GH-19</strain>
    </source>
</reference>
<evidence type="ECO:0000313" key="1">
    <source>
        <dbReference type="EMBL" id="KAK7463853.1"/>
    </source>
</evidence>
<accession>A0ABR1JTB2</accession>
<dbReference type="Proteomes" id="UP001498398">
    <property type="component" value="Unassembled WGS sequence"/>
</dbReference>
<protein>
    <submittedName>
        <fullName evidence="1">Uncharacterized protein</fullName>
    </submittedName>
</protein>
<sequence length="384" mass="43450">MIAEESQDFSIKAYLDDHLNMEPETDSFAEGSTLVGGFDTASYLESTTRFDSPPQQDDTISSVITANEPHPPTCVIEPSEFLVKNDSFAESLLRAHPLFLSFLKNYNHPFFVWEDHSFQEDATIQTETDVLTNTLEQNLERICSLSEGPALIFIHVRLIPHLDRIRGLSEKRRNPDTTFITYGTHSTLASQSLSLAIIYPAGGVVTLTAACLLANPLRVLQKLHEIAIHPLWCAYVLPSVLGFAIRRFHFKNDPLQEYGRGNFPYEPFLEAIENGELALIRAPRPDTEPAAWVQAQVESLLRDRQEILEFCLESDIESNPLEDILQDLSVLHVQPSIISSYRRFIVLVDEAELSCSDEFKRRGFECISVQRIDNLDLGYPKNKP</sequence>
<organism evidence="1 2">
    <name type="scientific">Marasmiellus scandens</name>
    <dbReference type="NCBI Taxonomy" id="2682957"/>
    <lineage>
        <taxon>Eukaryota</taxon>
        <taxon>Fungi</taxon>
        <taxon>Dikarya</taxon>
        <taxon>Basidiomycota</taxon>
        <taxon>Agaricomycotina</taxon>
        <taxon>Agaricomycetes</taxon>
        <taxon>Agaricomycetidae</taxon>
        <taxon>Agaricales</taxon>
        <taxon>Marasmiineae</taxon>
        <taxon>Omphalotaceae</taxon>
        <taxon>Marasmiellus</taxon>
    </lineage>
</organism>
<evidence type="ECO:0000313" key="2">
    <source>
        <dbReference type="Proteomes" id="UP001498398"/>
    </source>
</evidence>
<proteinExistence type="predicted"/>
<gene>
    <name evidence="1" type="ORF">VKT23_007189</name>
</gene>
<name>A0ABR1JTB2_9AGAR</name>
<dbReference type="EMBL" id="JBANRG010000009">
    <property type="protein sequence ID" value="KAK7463853.1"/>
    <property type="molecule type" value="Genomic_DNA"/>
</dbReference>
<keyword evidence="2" id="KW-1185">Reference proteome</keyword>